<dbReference type="InterPro" id="IPR046335">
    <property type="entry name" value="LacI/GalR-like_sensor"/>
</dbReference>
<dbReference type="CDD" id="cd01949">
    <property type="entry name" value="GGDEF"/>
    <property type="match status" value="1"/>
</dbReference>
<dbReference type="SUPFAM" id="SSF55073">
    <property type="entry name" value="Nucleotide cyclase"/>
    <property type="match status" value="1"/>
</dbReference>
<dbReference type="Gene3D" id="3.30.70.270">
    <property type="match status" value="1"/>
</dbReference>
<keyword evidence="2" id="KW-0238">DNA-binding</keyword>
<name>A0ABR7MWF7_9FIRM</name>
<dbReference type="SUPFAM" id="SSF53822">
    <property type="entry name" value="Periplasmic binding protein-like I"/>
    <property type="match status" value="1"/>
</dbReference>
<dbReference type="NCBIfam" id="TIGR00254">
    <property type="entry name" value="GGDEF"/>
    <property type="match status" value="1"/>
</dbReference>
<evidence type="ECO:0000313" key="5">
    <source>
        <dbReference type="EMBL" id="MBC8558130.1"/>
    </source>
</evidence>
<evidence type="ECO:0000256" key="3">
    <source>
        <dbReference type="ARBA" id="ARBA00023163"/>
    </source>
</evidence>
<reference evidence="5 6" key="1">
    <citation type="submission" date="2020-08" db="EMBL/GenBank/DDBJ databases">
        <title>Genome public.</title>
        <authorList>
            <person name="Liu C."/>
            <person name="Sun Q."/>
        </authorList>
    </citation>
    <scope>NUCLEOTIDE SEQUENCE [LARGE SCALE GENOMIC DNA]</scope>
    <source>
        <strain evidence="5 6">BX3</strain>
    </source>
</reference>
<keyword evidence="6" id="KW-1185">Reference proteome</keyword>
<dbReference type="EMBL" id="JACRSW010000035">
    <property type="protein sequence ID" value="MBC8558130.1"/>
    <property type="molecule type" value="Genomic_DNA"/>
</dbReference>
<dbReference type="PANTHER" id="PTHR30146:SF24">
    <property type="entry name" value="XYLOSE OPERON REGULATORY PROTEIN"/>
    <property type="match status" value="1"/>
</dbReference>
<comment type="caution">
    <text evidence="5">The sequence shown here is derived from an EMBL/GenBank/DDBJ whole genome shotgun (WGS) entry which is preliminary data.</text>
</comment>
<dbReference type="Pfam" id="PF13377">
    <property type="entry name" value="Peripla_BP_3"/>
    <property type="match status" value="1"/>
</dbReference>
<keyword evidence="1" id="KW-0805">Transcription regulation</keyword>
<dbReference type="Gene3D" id="3.40.50.2300">
    <property type="match status" value="2"/>
</dbReference>
<evidence type="ECO:0000256" key="1">
    <source>
        <dbReference type="ARBA" id="ARBA00023015"/>
    </source>
</evidence>
<dbReference type="Pfam" id="PF00990">
    <property type="entry name" value="GGDEF"/>
    <property type="match status" value="1"/>
</dbReference>
<protein>
    <submittedName>
        <fullName evidence="5">GGDEF domain-containing protein</fullName>
    </submittedName>
</protein>
<organism evidence="5 6">
    <name type="scientific">Jutongia hominis</name>
    <dbReference type="NCBI Taxonomy" id="2763664"/>
    <lineage>
        <taxon>Bacteria</taxon>
        <taxon>Bacillati</taxon>
        <taxon>Bacillota</taxon>
        <taxon>Clostridia</taxon>
        <taxon>Lachnospirales</taxon>
        <taxon>Lachnospiraceae</taxon>
        <taxon>Jutongia</taxon>
    </lineage>
</organism>
<dbReference type="InterPro" id="IPR043128">
    <property type="entry name" value="Rev_trsase/Diguanyl_cyclase"/>
</dbReference>
<dbReference type="RefSeq" id="WP_249305586.1">
    <property type="nucleotide sequence ID" value="NZ_JACRSW010000035.1"/>
</dbReference>
<dbReference type="PROSITE" id="PS50887">
    <property type="entry name" value="GGDEF"/>
    <property type="match status" value="1"/>
</dbReference>
<feature type="domain" description="GGDEF" evidence="4">
    <location>
        <begin position="498"/>
        <end position="636"/>
    </location>
</feature>
<keyword evidence="3" id="KW-0804">Transcription</keyword>
<sequence length="640" mass="74475">MRKDKKVIGICVASMQSDSWEKHVRAICKEAGKRDYTVMIFNTFQRLYEVTKFGKGEVRVFDMIPFHKLGVLIVFSESIANDEISEQLVQKAKDAGVPVITIDRRMKGCHNVLFAYEESFEKVVRHVIEDHGCKKINFMAGFEHNEFSDARIGIFKKVLEQNDLAFEPERLAYGQFWEMPARHACEEWVAKWQRGEQSMPEAVICANDIMALTVMNVLTNHGICIPKDVIVTGFDGLELEQYCTPRLTTATDDVRQIGKSMLDIIDRCIENPTEEPKDLYIPFHTRFTESCGCKPIKSCNPNERIMQLYGYAAEMRQQSTDTFFMMTTLTDGYSAVEMGNKLKDYRKAIDAKHMMLFLDPSYYKETDIPTNHFEKDSYVLFTQLKDNVYDVPLEEVKKDEFIDKICWMAEKKEPLLFIPIHCQEENYGFMVTTYDYEGKDTRAFYEFVLGLDQVLGTIRRQSQLHRSYVTDALTGLYNRRGFYLRFEKKMKQLADKDKYLFMASVDMDGLKFINDTYGHAEGDFAIKRLAEILQEMVTDEHGICARFGGDEYMVVQLMEAEKIDHDFCDHFEQRLQDKIRQDNQKKKAVYELSASCGVIGRKIQNAEEIDTMMKETDEKMYQCKCRHHNSRAARSRQKSM</sequence>
<dbReference type="PANTHER" id="PTHR30146">
    <property type="entry name" value="LACI-RELATED TRANSCRIPTIONAL REPRESSOR"/>
    <property type="match status" value="1"/>
</dbReference>
<dbReference type="InterPro" id="IPR029787">
    <property type="entry name" value="Nucleotide_cyclase"/>
</dbReference>
<evidence type="ECO:0000313" key="6">
    <source>
        <dbReference type="Proteomes" id="UP000637513"/>
    </source>
</evidence>
<proteinExistence type="predicted"/>
<dbReference type="InterPro" id="IPR000160">
    <property type="entry name" value="GGDEF_dom"/>
</dbReference>
<dbReference type="Proteomes" id="UP000637513">
    <property type="component" value="Unassembled WGS sequence"/>
</dbReference>
<evidence type="ECO:0000259" key="4">
    <source>
        <dbReference type="PROSITE" id="PS50887"/>
    </source>
</evidence>
<dbReference type="InterPro" id="IPR028082">
    <property type="entry name" value="Peripla_BP_I"/>
</dbReference>
<dbReference type="CDD" id="cd06267">
    <property type="entry name" value="PBP1_LacI_sugar_binding-like"/>
    <property type="match status" value="1"/>
</dbReference>
<dbReference type="SMART" id="SM00267">
    <property type="entry name" value="GGDEF"/>
    <property type="match status" value="1"/>
</dbReference>
<evidence type="ECO:0000256" key="2">
    <source>
        <dbReference type="ARBA" id="ARBA00023125"/>
    </source>
</evidence>
<accession>A0ABR7MWF7</accession>
<gene>
    <name evidence="5" type="ORF">H8700_10495</name>
</gene>